<keyword evidence="10 11" id="KW-0687">Ribonucleoprotein</keyword>
<dbReference type="GO" id="GO:0046540">
    <property type="term" value="C:U4/U6 x U5 tri-snRNP complex"/>
    <property type="evidence" value="ECO:0007669"/>
    <property type="project" value="TreeGrafter"/>
</dbReference>
<evidence type="ECO:0000259" key="12">
    <source>
        <dbReference type="PROSITE" id="PS52002"/>
    </source>
</evidence>
<dbReference type="SUPFAM" id="SSF50182">
    <property type="entry name" value="Sm-like ribonucleoproteins"/>
    <property type="match status" value="1"/>
</dbReference>
<dbReference type="GO" id="GO:0006364">
    <property type="term" value="P:rRNA processing"/>
    <property type="evidence" value="ECO:0007669"/>
    <property type="project" value="UniProtKB-KW"/>
</dbReference>
<keyword evidence="9 11" id="KW-0539">Nucleus</keyword>
<dbReference type="PANTHER" id="PTHR20971:SF0">
    <property type="entry name" value="U6 SNRNA-ASSOCIATED SM-LIKE PROTEIN LSM5"/>
    <property type="match status" value="1"/>
</dbReference>
<keyword evidence="8 11" id="KW-0508">mRNA splicing</keyword>
<comment type="caution">
    <text evidence="13">The sequence shown here is derived from an EMBL/GenBank/DDBJ whole genome shotgun (WGS) entry which is preliminary data.</text>
</comment>
<dbReference type="GO" id="GO:0005681">
    <property type="term" value="C:spliceosomal complex"/>
    <property type="evidence" value="ECO:0007669"/>
    <property type="project" value="UniProtKB-KW"/>
</dbReference>
<dbReference type="InterPro" id="IPR010920">
    <property type="entry name" value="LSM_dom_sf"/>
</dbReference>
<proteinExistence type="inferred from homology"/>
<organism evidence="13 14">
    <name type="scientific">Massariosphaeria phaeospora</name>
    <dbReference type="NCBI Taxonomy" id="100035"/>
    <lineage>
        <taxon>Eukaryota</taxon>
        <taxon>Fungi</taxon>
        <taxon>Dikarya</taxon>
        <taxon>Ascomycota</taxon>
        <taxon>Pezizomycotina</taxon>
        <taxon>Dothideomycetes</taxon>
        <taxon>Pleosporomycetidae</taxon>
        <taxon>Pleosporales</taxon>
        <taxon>Pleosporales incertae sedis</taxon>
        <taxon>Massariosphaeria</taxon>
    </lineage>
</organism>
<dbReference type="CDD" id="cd01732">
    <property type="entry name" value="LSm5"/>
    <property type="match status" value="1"/>
</dbReference>
<dbReference type="PROSITE" id="PS52002">
    <property type="entry name" value="SM"/>
    <property type="match status" value="1"/>
</dbReference>
<dbReference type="Proteomes" id="UP000481861">
    <property type="component" value="Unassembled WGS sequence"/>
</dbReference>
<name>A0A7C8ICC5_9PLEO</name>
<dbReference type="EMBL" id="JAADJZ010000003">
    <property type="protein sequence ID" value="KAF2876117.1"/>
    <property type="molecule type" value="Genomic_DNA"/>
</dbReference>
<evidence type="ECO:0000256" key="8">
    <source>
        <dbReference type="ARBA" id="ARBA00023187"/>
    </source>
</evidence>
<comment type="subcellular location">
    <subcellularLocation>
        <location evidence="1 11">Nucleus</location>
    </subcellularLocation>
</comment>
<protein>
    <recommendedName>
        <fullName evidence="11">LSM complex subunit LSM5</fullName>
    </recommendedName>
</protein>
<keyword evidence="7 11" id="KW-0694">RNA-binding</keyword>
<accession>A0A7C8ICC5</accession>
<dbReference type="GO" id="GO:0008033">
    <property type="term" value="P:tRNA processing"/>
    <property type="evidence" value="ECO:0007669"/>
    <property type="project" value="UniProtKB-KW"/>
</dbReference>
<dbReference type="OrthoDB" id="429711at2759"/>
<keyword evidence="6 11" id="KW-0747">Spliceosome</keyword>
<dbReference type="GO" id="GO:0005688">
    <property type="term" value="C:U6 snRNP"/>
    <property type="evidence" value="ECO:0007669"/>
    <property type="project" value="TreeGrafter"/>
</dbReference>
<dbReference type="SMART" id="SM00651">
    <property type="entry name" value="Sm"/>
    <property type="match status" value="1"/>
</dbReference>
<feature type="domain" description="Sm" evidence="12">
    <location>
        <begin position="18"/>
        <end position="96"/>
    </location>
</feature>
<comment type="subunit">
    <text evidence="11">LSm subunits form a heteromer with a doughnut shape.</text>
</comment>
<dbReference type="GO" id="GO:0003723">
    <property type="term" value="F:RNA binding"/>
    <property type="evidence" value="ECO:0007669"/>
    <property type="project" value="UniProtKB-KW"/>
</dbReference>
<evidence type="ECO:0000313" key="14">
    <source>
        <dbReference type="Proteomes" id="UP000481861"/>
    </source>
</evidence>
<evidence type="ECO:0000256" key="5">
    <source>
        <dbReference type="ARBA" id="ARBA00022694"/>
    </source>
</evidence>
<dbReference type="AlphaFoldDB" id="A0A7C8ICC5"/>
<evidence type="ECO:0000256" key="9">
    <source>
        <dbReference type="ARBA" id="ARBA00023242"/>
    </source>
</evidence>
<keyword evidence="4 11" id="KW-0507">mRNA processing</keyword>
<evidence type="ECO:0000256" key="10">
    <source>
        <dbReference type="ARBA" id="ARBA00023274"/>
    </source>
</evidence>
<dbReference type="InterPro" id="IPR047575">
    <property type="entry name" value="Sm"/>
</dbReference>
<dbReference type="GO" id="GO:1990726">
    <property type="term" value="C:Lsm1-7-Pat1 complex"/>
    <property type="evidence" value="ECO:0007669"/>
    <property type="project" value="TreeGrafter"/>
</dbReference>
<evidence type="ECO:0000256" key="1">
    <source>
        <dbReference type="ARBA" id="ARBA00004123"/>
    </source>
</evidence>
<dbReference type="FunFam" id="2.30.30.100:FF:000067">
    <property type="entry name" value="U6 snRNA-associated Sm-like protein LSm5"/>
    <property type="match status" value="1"/>
</dbReference>
<comment type="function">
    <text evidence="11">Plays a role in U6 snRNP assembly and function. Binds to the 3' end of U6 snRNA.</text>
</comment>
<dbReference type="PANTHER" id="PTHR20971">
    <property type="entry name" value="U6 SNRNA-ASSOCIATED PROTEIN"/>
    <property type="match status" value="1"/>
</dbReference>
<dbReference type="Gene3D" id="2.30.30.100">
    <property type="match status" value="1"/>
</dbReference>
<keyword evidence="14" id="KW-1185">Reference proteome</keyword>
<evidence type="ECO:0000256" key="4">
    <source>
        <dbReference type="ARBA" id="ARBA00022664"/>
    </source>
</evidence>
<evidence type="ECO:0000256" key="3">
    <source>
        <dbReference type="ARBA" id="ARBA00022552"/>
    </source>
</evidence>
<keyword evidence="5" id="KW-0819">tRNA processing</keyword>
<evidence type="ECO:0000313" key="13">
    <source>
        <dbReference type="EMBL" id="KAF2876117.1"/>
    </source>
</evidence>
<evidence type="ECO:0000256" key="2">
    <source>
        <dbReference type="ARBA" id="ARBA00006850"/>
    </source>
</evidence>
<dbReference type="Pfam" id="PF01423">
    <property type="entry name" value="LSM"/>
    <property type="match status" value="1"/>
</dbReference>
<sequence length="113" mass="12593">MPPKARPVQTSAELDNVLPLELIEKCLGSQIWIIMGGGKQFFGKLVGFDDYVNMVIEDVTERDDNEERKGRDSSKTHSKILLNGNNICMMIPGGNDKARYETVTSDGEDEEMA</sequence>
<dbReference type="GO" id="GO:0000398">
    <property type="term" value="P:mRNA splicing, via spliceosome"/>
    <property type="evidence" value="ECO:0007669"/>
    <property type="project" value="TreeGrafter"/>
</dbReference>
<keyword evidence="3" id="KW-0698">rRNA processing</keyword>
<evidence type="ECO:0000256" key="11">
    <source>
        <dbReference type="RuleBase" id="RU365055"/>
    </source>
</evidence>
<evidence type="ECO:0000256" key="6">
    <source>
        <dbReference type="ARBA" id="ARBA00022728"/>
    </source>
</evidence>
<dbReference type="InterPro" id="IPR033871">
    <property type="entry name" value="LSm5"/>
</dbReference>
<evidence type="ECO:0000256" key="7">
    <source>
        <dbReference type="ARBA" id="ARBA00022884"/>
    </source>
</evidence>
<dbReference type="InterPro" id="IPR001163">
    <property type="entry name" value="Sm_dom_euk/arc"/>
</dbReference>
<gene>
    <name evidence="11" type="primary">LSM5</name>
    <name evidence="13" type="ORF">BDV95DRAFT_602140</name>
</gene>
<comment type="similarity">
    <text evidence="2 11">Belongs to the snRNP Sm proteins family.</text>
</comment>
<reference evidence="13 14" key="1">
    <citation type="submission" date="2020-01" db="EMBL/GenBank/DDBJ databases">
        <authorList>
            <consortium name="DOE Joint Genome Institute"/>
            <person name="Haridas S."/>
            <person name="Albert R."/>
            <person name="Binder M."/>
            <person name="Bloem J."/>
            <person name="Labutti K."/>
            <person name="Salamov A."/>
            <person name="Andreopoulos B."/>
            <person name="Baker S.E."/>
            <person name="Barry K."/>
            <person name="Bills G."/>
            <person name="Bluhm B.H."/>
            <person name="Cannon C."/>
            <person name="Castanera R."/>
            <person name="Culley D.E."/>
            <person name="Daum C."/>
            <person name="Ezra D."/>
            <person name="Gonzalez J.B."/>
            <person name="Henrissat B."/>
            <person name="Kuo A."/>
            <person name="Liang C."/>
            <person name="Lipzen A."/>
            <person name="Lutzoni F."/>
            <person name="Magnuson J."/>
            <person name="Mondo S."/>
            <person name="Nolan M."/>
            <person name="Ohm R."/>
            <person name="Pangilinan J."/>
            <person name="Park H.-J.H."/>
            <person name="Ramirez L."/>
            <person name="Alfaro M."/>
            <person name="Sun H."/>
            <person name="Tritt A."/>
            <person name="Yoshinaga Y."/>
            <person name="Zwiers L.-H.L."/>
            <person name="Turgeon B.G."/>
            <person name="Goodwin S.B."/>
            <person name="Spatafora J.W."/>
            <person name="Crous P.W."/>
            <person name="Grigoriev I.V."/>
        </authorList>
    </citation>
    <scope>NUCLEOTIDE SEQUENCE [LARGE SCALE GENOMIC DNA]</scope>
    <source>
        <strain evidence="13 14">CBS 611.86</strain>
    </source>
</reference>